<dbReference type="AlphaFoldDB" id="A0A1U8AEX9"/>
<name>A0A1U8AEX9_NELNU</name>
<evidence type="ECO:0000313" key="4">
    <source>
        <dbReference type="RefSeq" id="XP_010260394.1"/>
    </source>
</evidence>
<dbReference type="PANTHER" id="PTHR45642:SF3">
    <property type="entry name" value="OS09G0540400 PROTEIN"/>
    <property type="match status" value="1"/>
</dbReference>
<protein>
    <submittedName>
        <fullName evidence="4">GDSL esterase/lipase At5g45960-like</fullName>
    </submittedName>
</protein>
<dbReference type="FunFam" id="3.40.50.1110:FF:000003">
    <property type="entry name" value="GDSL esterase/lipase APG"/>
    <property type="match status" value="1"/>
</dbReference>
<dbReference type="GO" id="GO:0016788">
    <property type="term" value="F:hydrolase activity, acting on ester bonds"/>
    <property type="evidence" value="ECO:0007669"/>
    <property type="project" value="InterPro"/>
</dbReference>
<dbReference type="Proteomes" id="UP000189703">
    <property type="component" value="Unplaced"/>
</dbReference>
<dbReference type="RefSeq" id="XP_010260394.1">
    <property type="nucleotide sequence ID" value="XM_010262092.2"/>
</dbReference>
<keyword evidence="3" id="KW-1185">Reference proteome</keyword>
<accession>A0A1U8AEX9</accession>
<dbReference type="KEGG" id="nnu:104599519"/>
<dbReference type="InParanoid" id="A0A1U8AEX9"/>
<dbReference type="InterPro" id="IPR050592">
    <property type="entry name" value="GDSL_lipolytic_enzyme"/>
</dbReference>
<evidence type="ECO:0000256" key="1">
    <source>
        <dbReference type="ARBA" id="ARBA00008668"/>
    </source>
</evidence>
<dbReference type="OMA" id="EYFREYI"/>
<dbReference type="SUPFAM" id="SSF52266">
    <property type="entry name" value="SGNH hydrolase"/>
    <property type="match status" value="1"/>
</dbReference>
<reference evidence="4" key="1">
    <citation type="submission" date="2025-08" db="UniProtKB">
        <authorList>
            <consortium name="RefSeq"/>
        </authorList>
    </citation>
    <scope>IDENTIFICATION</scope>
</reference>
<dbReference type="OrthoDB" id="1600564at2759"/>
<comment type="similarity">
    <text evidence="1">Belongs to the 'GDSL' lipolytic enzyme family.</text>
</comment>
<sequence length="370" mass="41968">MKMVSYFALLFLLFATLQYCTAFGTHQTEALFKPKSQNYSVSAVYTFGDSTVDPGNNDYITTPFKSNFPPYGQDFPNHIPTGRFTNGRLSTDFVASFVGIKEYVPPYLDQSLSLEELMTGVSFASAGSGYDPLTAQITSVITISKQLEYFKEYKIMLENAIGKEKTEYHIQKSAVLISAGTNDFVLNYFLVPIRRRQYSIEDYQQFLLQNLRQLIQSLLELGIRRIAVTGLPPLGCLPFVITLNSHAFAEQGCIESYLTVARDFNLRLQAMLASMQMTSVGFSGSRIVYAGIYQPLIDMIQNYKSFGFEEWRKGCCGTGLIEASFLCNTKTLVCPDASKYIFWDSVHPTERTYYYMSTRMHDTIDRLLRD</sequence>
<dbReference type="eggNOG" id="ENOG502QUD3">
    <property type="taxonomic scope" value="Eukaryota"/>
</dbReference>
<dbReference type="CDD" id="cd01837">
    <property type="entry name" value="SGNH_plant_lipase_like"/>
    <property type="match status" value="1"/>
</dbReference>
<dbReference type="InterPro" id="IPR035669">
    <property type="entry name" value="SGNH_plant_lipase-like"/>
</dbReference>
<gene>
    <name evidence="4" type="primary">LOC104599519</name>
</gene>
<dbReference type="Pfam" id="PF00657">
    <property type="entry name" value="Lipase_GDSL"/>
    <property type="match status" value="1"/>
</dbReference>
<dbReference type="FunCoup" id="A0A1U8AEX9">
    <property type="interactions" value="70"/>
</dbReference>
<keyword evidence="2" id="KW-0732">Signal</keyword>
<dbReference type="InterPro" id="IPR001087">
    <property type="entry name" value="GDSL"/>
</dbReference>
<evidence type="ECO:0000256" key="2">
    <source>
        <dbReference type="SAM" id="SignalP"/>
    </source>
</evidence>
<dbReference type="PANTHER" id="PTHR45642">
    <property type="entry name" value="GDSL ESTERASE/LIPASE EXL3"/>
    <property type="match status" value="1"/>
</dbReference>
<dbReference type="InterPro" id="IPR036514">
    <property type="entry name" value="SGNH_hydro_sf"/>
</dbReference>
<organism evidence="3 4">
    <name type="scientific">Nelumbo nucifera</name>
    <name type="common">Sacred lotus</name>
    <dbReference type="NCBI Taxonomy" id="4432"/>
    <lineage>
        <taxon>Eukaryota</taxon>
        <taxon>Viridiplantae</taxon>
        <taxon>Streptophyta</taxon>
        <taxon>Embryophyta</taxon>
        <taxon>Tracheophyta</taxon>
        <taxon>Spermatophyta</taxon>
        <taxon>Magnoliopsida</taxon>
        <taxon>Proteales</taxon>
        <taxon>Nelumbonaceae</taxon>
        <taxon>Nelumbo</taxon>
    </lineage>
</organism>
<dbReference type="GeneID" id="104599519"/>
<evidence type="ECO:0000313" key="3">
    <source>
        <dbReference type="Proteomes" id="UP000189703"/>
    </source>
</evidence>
<dbReference type="Gene3D" id="3.40.50.1110">
    <property type="entry name" value="SGNH hydrolase"/>
    <property type="match status" value="1"/>
</dbReference>
<feature type="chain" id="PRO_5010552607" evidence="2">
    <location>
        <begin position="23"/>
        <end position="370"/>
    </location>
</feature>
<feature type="signal peptide" evidence="2">
    <location>
        <begin position="1"/>
        <end position="22"/>
    </location>
</feature>
<proteinExistence type="inferred from homology"/>